<proteinExistence type="predicted"/>
<feature type="non-terminal residue" evidence="1">
    <location>
        <position position="176"/>
    </location>
</feature>
<protein>
    <submittedName>
        <fullName evidence="1">Uncharacterized protein</fullName>
    </submittedName>
</protein>
<reference evidence="1" key="1">
    <citation type="journal article" date="2020" name="Stud. Mycol.">
        <title>101 Dothideomycetes genomes: a test case for predicting lifestyles and emergence of pathogens.</title>
        <authorList>
            <person name="Haridas S."/>
            <person name="Albert R."/>
            <person name="Binder M."/>
            <person name="Bloem J."/>
            <person name="Labutti K."/>
            <person name="Salamov A."/>
            <person name="Andreopoulos B."/>
            <person name="Baker S."/>
            <person name="Barry K."/>
            <person name="Bills G."/>
            <person name="Bluhm B."/>
            <person name="Cannon C."/>
            <person name="Castanera R."/>
            <person name="Culley D."/>
            <person name="Daum C."/>
            <person name="Ezra D."/>
            <person name="Gonzalez J."/>
            <person name="Henrissat B."/>
            <person name="Kuo A."/>
            <person name="Liang C."/>
            <person name="Lipzen A."/>
            <person name="Lutzoni F."/>
            <person name="Magnuson J."/>
            <person name="Mondo S."/>
            <person name="Nolan M."/>
            <person name="Ohm R."/>
            <person name="Pangilinan J."/>
            <person name="Park H.-J."/>
            <person name="Ramirez L."/>
            <person name="Alfaro M."/>
            <person name="Sun H."/>
            <person name="Tritt A."/>
            <person name="Yoshinaga Y."/>
            <person name="Zwiers L.-H."/>
            <person name="Turgeon B."/>
            <person name="Goodwin S."/>
            <person name="Spatafora J."/>
            <person name="Crous P."/>
            <person name="Grigoriev I."/>
        </authorList>
    </citation>
    <scope>NUCLEOTIDE SEQUENCE</scope>
    <source>
        <strain evidence="1">CBS 119925</strain>
    </source>
</reference>
<dbReference type="Proteomes" id="UP000799440">
    <property type="component" value="Unassembled WGS sequence"/>
</dbReference>
<dbReference type="OrthoDB" id="3943268at2759"/>
<evidence type="ECO:0000313" key="2">
    <source>
        <dbReference type="Proteomes" id="UP000799440"/>
    </source>
</evidence>
<name>A0A6A6UWY7_9PLEO</name>
<accession>A0A6A6UWY7</accession>
<evidence type="ECO:0000313" key="1">
    <source>
        <dbReference type="EMBL" id="KAF2741591.1"/>
    </source>
</evidence>
<organism evidence="1 2">
    <name type="scientific">Sporormia fimetaria CBS 119925</name>
    <dbReference type="NCBI Taxonomy" id="1340428"/>
    <lineage>
        <taxon>Eukaryota</taxon>
        <taxon>Fungi</taxon>
        <taxon>Dikarya</taxon>
        <taxon>Ascomycota</taxon>
        <taxon>Pezizomycotina</taxon>
        <taxon>Dothideomycetes</taxon>
        <taxon>Pleosporomycetidae</taxon>
        <taxon>Pleosporales</taxon>
        <taxon>Sporormiaceae</taxon>
        <taxon>Sporormia</taxon>
    </lineage>
</organism>
<dbReference type="EMBL" id="MU006686">
    <property type="protein sequence ID" value="KAF2741591.1"/>
    <property type="molecule type" value="Genomic_DNA"/>
</dbReference>
<gene>
    <name evidence="1" type="ORF">M011DRAFT_374516</name>
</gene>
<dbReference type="AlphaFoldDB" id="A0A6A6UWY7"/>
<keyword evidence="2" id="KW-1185">Reference proteome</keyword>
<sequence length="176" mass="20209">MKDVRELFFWNDERQKELVVALWYKLDGNDKDEAQCEAQLTALLDVLASFIFHSVGGQPFRSGLIHFVAVLGIDAETKRLRTAKHYSYMLAGMVYCMRVLGVEKLLPSAHRNKQRDEDCKRFLQQRENYLADGSYSPMSEAISLLAYSKHIALVAGNSGNAYWSKDKRIFYLHGRP</sequence>